<feature type="transmembrane region" description="Helical" evidence="1">
    <location>
        <begin position="44"/>
        <end position="66"/>
    </location>
</feature>
<proteinExistence type="predicted"/>
<keyword evidence="1" id="KW-0812">Transmembrane</keyword>
<name>A0A1H3VW82_9BACI</name>
<dbReference type="Proteomes" id="UP000198584">
    <property type="component" value="Unassembled WGS sequence"/>
</dbReference>
<protein>
    <recommendedName>
        <fullName evidence="4">Mn2+ efflux pump MntP</fullName>
    </recommendedName>
</protein>
<reference evidence="2 3" key="1">
    <citation type="submission" date="2016-10" db="EMBL/GenBank/DDBJ databases">
        <authorList>
            <person name="de Groot N.N."/>
        </authorList>
    </citation>
    <scope>NUCLEOTIDE SEQUENCE [LARGE SCALE GENOMIC DNA]</scope>
    <source>
        <strain evidence="2 3">CCM7597</strain>
    </source>
</reference>
<evidence type="ECO:0000313" key="3">
    <source>
        <dbReference type="Proteomes" id="UP000198584"/>
    </source>
</evidence>
<keyword evidence="1" id="KW-1133">Transmembrane helix</keyword>
<evidence type="ECO:0000313" key="2">
    <source>
        <dbReference type="EMBL" id="SDZ79115.1"/>
    </source>
</evidence>
<dbReference type="STRING" id="571932.SAMN05421743_101214"/>
<dbReference type="EMBL" id="FNQR01000001">
    <property type="protein sequence ID" value="SDZ79115.1"/>
    <property type="molecule type" value="Genomic_DNA"/>
</dbReference>
<organism evidence="2 3">
    <name type="scientific">Thalassobacillus cyri</name>
    <dbReference type="NCBI Taxonomy" id="571932"/>
    <lineage>
        <taxon>Bacteria</taxon>
        <taxon>Bacillati</taxon>
        <taxon>Bacillota</taxon>
        <taxon>Bacilli</taxon>
        <taxon>Bacillales</taxon>
        <taxon>Bacillaceae</taxon>
        <taxon>Thalassobacillus</taxon>
    </lineage>
</organism>
<dbReference type="OrthoDB" id="8850092at2"/>
<feature type="transmembrane region" description="Helical" evidence="1">
    <location>
        <begin position="149"/>
        <end position="171"/>
    </location>
</feature>
<keyword evidence="1" id="KW-0472">Membrane</keyword>
<gene>
    <name evidence="2" type="ORF">SAMN05421743_101214</name>
</gene>
<evidence type="ECO:0000256" key="1">
    <source>
        <dbReference type="SAM" id="Phobius"/>
    </source>
</evidence>
<evidence type="ECO:0008006" key="4">
    <source>
        <dbReference type="Google" id="ProtNLM"/>
    </source>
</evidence>
<dbReference type="AlphaFoldDB" id="A0A1H3VW82"/>
<feature type="transmembrane region" description="Helical" evidence="1">
    <location>
        <begin position="12"/>
        <end position="37"/>
    </location>
</feature>
<feature type="transmembrane region" description="Helical" evidence="1">
    <location>
        <begin position="78"/>
        <end position="96"/>
    </location>
</feature>
<keyword evidence="3" id="KW-1185">Reference proteome</keyword>
<feature type="transmembrane region" description="Helical" evidence="1">
    <location>
        <begin position="178"/>
        <end position="200"/>
    </location>
</feature>
<accession>A0A1H3VW82</accession>
<feature type="transmembrane region" description="Helical" evidence="1">
    <location>
        <begin position="116"/>
        <end position="137"/>
    </location>
</feature>
<sequence length="213" mass="23656">MEMLVSEGSQIAIAALLGAFHGLNPAMGWLFAVFLAVQKDDWRVLIYAIIPIGMGQMLGDGAVVLLQTIARFQFPLHIVHLSIASIVLGYGVYRLFRYFRHVKWTGGLKVGYGQLLLWSFLAASTHGSGLLLSPFILGADHIADILPLYLFHELAMLTSMTVVAFIVYHIGMMKIRKYIVNFDLIWAVLLIVVGLILFLMNVNMGGEMPGHMH</sequence>
<dbReference type="RefSeq" id="WP_093041311.1">
    <property type="nucleotide sequence ID" value="NZ_FNQR01000001.1"/>
</dbReference>